<keyword evidence="4" id="KW-0808">Transferase</keyword>
<dbReference type="InterPro" id="IPR036097">
    <property type="entry name" value="HisK_dim/P_sf"/>
</dbReference>
<dbReference type="Pfam" id="PF00989">
    <property type="entry name" value="PAS"/>
    <property type="match status" value="1"/>
</dbReference>
<dbReference type="HOGENOM" id="CLU_000445_89_2_6"/>
<dbReference type="Pfam" id="PF02518">
    <property type="entry name" value="HATPase_c"/>
    <property type="match status" value="1"/>
</dbReference>
<evidence type="ECO:0000256" key="8">
    <source>
        <dbReference type="SAM" id="Phobius"/>
    </source>
</evidence>
<name>A5EYF7_DICNV</name>
<evidence type="ECO:0000313" key="11">
    <source>
        <dbReference type="Proteomes" id="UP000000248"/>
    </source>
</evidence>
<feature type="domain" description="Histidine kinase" evidence="9">
    <location>
        <begin position="188"/>
        <end position="401"/>
    </location>
</feature>
<dbReference type="OrthoDB" id="9813151at2"/>
<dbReference type="GO" id="GO:0005886">
    <property type="term" value="C:plasma membrane"/>
    <property type="evidence" value="ECO:0007669"/>
    <property type="project" value="TreeGrafter"/>
</dbReference>
<dbReference type="SMART" id="SM00387">
    <property type="entry name" value="HATPase_c"/>
    <property type="match status" value="1"/>
</dbReference>
<evidence type="ECO:0000256" key="2">
    <source>
        <dbReference type="ARBA" id="ARBA00012438"/>
    </source>
</evidence>
<dbReference type="GO" id="GO:0004721">
    <property type="term" value="F:phosphoprotein phosphatase activity"/>
    <property type="evidence" value="ECO:0007669"/>
    <property type="project" value="TreeGrafter"/>
</dbReference>
<gene>
    <name evidence="10" type="ordered locus">DNO_0819</name>
</gene>
<organism evidence="10 11">
    <name type="scientific">Dichelobacter nodosus (strain VCS1703A)</name>
    <dbReference type="NCBI Taxonomy" id="246195"/>
    <lineage>
        <taxon>Bacteria</taxon>
        <taxon>Pseudomonadati</taxon>
        <taxon>Pseudomonadota</taxon>
        <taxon>Gammaproteobacteria</taxon>
        <taxon>Cardiobacteriales</taxon>
        <taxon>Cardiobacteriaceae</taxon>
        <taxon>Dichelobacter</taxon>
    </lineage>
</organism>
<evidence type="ECO:0000256" key="1">
    <source>
        <dbReference type="ARBA" id="ARBA00000085"/>
    </source>
</evidence>
<evidence type="ECO:0000256" key="7">
    <source>
        <dbReference type="ARBA" id="ARBA00023136"/>
    </source>
</evidence>
<dbReference type="SMART" id="SM00091">
    <property type="entry name" value="PAS"/>
    <property type="match status" value="1"/>
</dbReference>
<evidence type="ECO:0000313" key="10">
    <source>
        <dbReference type="EMBL" id="ABQ14112.1"/>
    </source>
</evidence>
<keyword evidence="8" id="KW-1133">Transmembrane helix</keyword>
<dbReference type="Gene3D" id="1.10.287.130">
    <property type="match status" value="1"/>
</dbReference>
<keyword evidence="8" id="KW-0812">Transmembrane</keyword>
<sequence length="411" mass="47230">MNFLIFGGWGLAAILLVVIMYRLRVEQNLLDWLRDRPQELPPDLPAPLDEISRLSYRRFERTKKHKKRLNNYISLFRELIDAMPDAAFVIDKQGRLADFNHHAQLLFHLNHRTDINRPIDHFIRTESIGSFWQHIQQNHLFMTRLIVDDSHWLEFNIILLSQGKILVIARDMTRIVDLDLKRKAFIDNASHELKTPITVIRGFLELLSAQNLPEYMQVPMREMVKQIERMHGLVQDMLKLASLEEVESAVKTEEVLLLPFIEEIVASLLPQYPESTGIKIGYVEHITLQVNAEILQSMISNLLVNALVYAHSKNPIEINAACTEEWCLIAVNDDGIGIAPEHISRVTERFYRVDSGRLRVTGTGLGLSIVKHGAEIHGGRLVIKSKVDLGSLFTIELPISRVIKREMEPQN</sequence>
<keyword evidence="6" id="KW-0902">Two-component regulatory system</keyword>
<dbReference type="PANTHER" id="PTHR45453:SF1">
    <property type="entry name" value="PHOSPHATE REGULON SENSOR PROTEIN PHOR"/>
    <property type="match status" value="1"/>
</dbReference>
<dbReference type="Proteomes" id="UP000000248">
    <property type="component" value="Chromosome"/>
</dbReference>
<dbReference type="PROSITE" id="PS50109">
    <property type="entry name" value="HIS_KIN"/>
    <property type="match status" value="1"/>
</dbReference>
<dbReference type="KEGG" id="dno:DNO_0819"/>
<dbReference type="GO" id="GO:0016036">
    <property type="term" value="P:cellular response to phosphate starvation"/>
    <property type="evidence" value="ECO:0007669"/>
    <property type="project" value="TreeGrafter"/>
</dbReference>
<feature type="transmembrane region" description="Helical" evidence="8">
    <location>
        <begin position="6"/>
        <end position="23"/>
    </location>
</feature>
<dbReference type="Pfam" id="PF00512">
    <property type="entry name" value="HisKA"/>
    <property type="match status" value="1"/>
</dbReference>
<dbReference type="InterPro" id="IPR036890">
    <property type="entry name" value="HATPase_C_sf"/>
</dbReference>
<evidence type="ECO:0000256" key="6">
    <source>
        <dbReference type="ARBA" id="ARBA00023012"/>
    </source>
</evidence>
<keyword evidence="3" id="KW-0597">Phosphoprotein</keyword>
<dbReference type="CDD" id="cd00082">
    <property type="entry name" value="HisKA"/>
    <property type="match status" value="1"/>
</dbReference>
<keyword evidence="11" id="KW-1185">Reference proteome</keyword>
<dbReference type="CDD" id="cd00075">
    <property type="entry name" value="HATPase"/>
    <property type="match status" value="1"/>
</dbReference>
<dbReference type="InterPro" id="IPR004358">
    <property type="entry name" value="Sig_transdc_His_kin-like_C"/>
</dbReference>
<evidence type="ECO:0000256" key="5">
    <source>
        <dbReference type="ARBA" id="ARBA00022777"/>
    </source>
</evidence>
<dbReference type="Gene3D" id="3.30.450.20">
    <property type="entry name" value="PAS domain"/>
    <property type="match status" value="1"/>
</dbReference>
<evidence type="ECO:0000256" key="4">
    <source>
        <dbReference type="ARBA" id="ARBA00022679"/>
    </source>
</evidence>
<dbReference type="InterPro" id="IPR003594">
    <property type="entry name" value="HATPase_dom"/>
</dbReference>
<dbReference type="EC" id="2.7.13.3" evidence="2"/>
<keyword evidence="5" id="KW-0418">Kinase</keyword>
<dbReference type="SUPFAM" id="SSF55785">
    <property type="entry name" value="PYP-like sensor domain (PAS domain)"/>
    <property type="match status" value="1"/>
</dbReference>
<dbReference type="EMBL" id="CP000513">
    <property type="protein sequence ID" value="ABQ14112.1"/>
    <property type="molecule type" value="Genomic_DNA"/>
</dbReference>
<dbReference type="InterPro" id="IPR050351">
    <property type="entry name" value="BphY/WalK/GraS-like"/>
</dbReference>
<accession>A5EYF7</accession>
<dbReference type="AlphaFoldDB" id="A5EYF7"/>
<dbReference type="FunFam" id="1.10.287.130:FF:000001">
    <property type="entry name" value="Two-component sensor histidine kinase"/>
    <property type="match status" value="1"/>
</dbReference>
<dbReference type="RefSeq" id="WP_012031143.1">
    <property type="nucleotide sequence ID" value="NC_009446.1"/>
</dbReference>
<dbReference type="InterPro" id="IPR005467">
    <property type="entry name" value="His_kinase_dom"/>
</dbReference>
<dbReference type="SUPFAM" id="SSF47384">
    <property type="entry name" value="Homodimeric domain of signal transducing histidine kinase"/>
    <property type="match status" value="1"/>
</dbReference>
<dbReference type="InterPro" id="IPR000014">
    <property type="entry name" value="PAS"/>
</dbReference>
<dbReference type="InterPro" id="IPR003661">
    <property type="entry name" value="HisK_dim/P_dom"/>
</dbReference>
<dbReference type="SMART" id="SM00388">
    <property type="entry name" value="HisKA"/>
    <property type="match status" value="1"/>
</dbReference>
<dbReference type="STRING" id="246195.DNO_0819"/>
<dbReference type="GO" id="GO:0006355">
    <property type="term" value="P:regulation of DNA-templated transcription"/>
    <property type="evidence" value="ECO:0007669"/>
    <property type="project" value="InterPro"/>
</dbReference>
<comment type="catalytic activity">
    <reaction evidence="1">
        <text>ATP + protein L-histidine = ADP + protein N-phospho-L-histidine.</text>
        <dbReference type="EC" id="2.7.13.3"/>
    </reaction>
</comment>
<dbReference type="InterPro" id="IPR013767">
    <property type="entry name" value="PAS_fold"/>
</dbReference>
<keyword evidence="7 8" id="KW-0472">Membrane</keyword>
<dbReference type="InterPro" id="IPR035965">
    <property type="entry name" value="PAS-like_dom_sf"/>
</dbReference>
<dbReference type="PANTHER" id="PTHR45453">
    <property type="entry name" value="PHOSPHATE REGULON SENSOR PROTEIN PHOR"/>
    <property type="match status" value="1"/>
</dbReference>
<dbReference type="PRINTS" id="PR00344">
    <property type="entry name" value="BCTRLSENSOR"/>
</dbReference>
<evidence type="ECO:0000259" key="9">
    <source>
        <dbReference type="PROSITE" id="PS50109"/>
    </source>
</evidence>
<protein>
    <recommendedName>
        <fullName evidence="2">histidine kinase</fullName>
        <ecNumber evidence="2">2.7.13.3</ecNumber>
    </recommendedName>
</protein>
<evidence type="ECO:0000256" key="3">
    <source>
        <dbReference type="ARBA" id="ARBA00022553"/>
    </source>
</evidence>
<dbReference type="GO" id="GO:0000155">
    <property type="term" value="F:phosphorelay sensor kinase activity"/>
    <property type="evidence" value="ECO:0007669"/>
    <property type="project" value="InterPro"/>
</dbReference>
<dbReference type="Gene3D" id="3.30.565.10">
    <property type="entry name" value="Histidine kinase-like ATPase, C-terminal domain"/>
    <property type="match status" value="1"/>
</dbReference>
<dbReference type="SUPFAM" id="SSF55874">
    <property type="entry name" value="ATPase domain of HSP90 chaperone/DNA topoisomerase II/histidine kinase"/>
    <property type="match status" value="1"/>
</dbReference>
<proteinExistence type="predicted"/>
<reference evidence="10 11" key="1">
    <citation type="journal article" date="2007" name="Nat. Biotechnol.">
        <title>Genome sequence and identification of candidate vaccine antigens from the animal pathogen Dichelobacter nodosus.</title>
        <authorList>
            <person name="Myers G.S."/>
            <person name="Parker D."/>
            <person name="Al-Hasani K."/>
            <person name="Kennan R.M."/>
            <person name="Seemann T."/>
            <person name="Ren Q."/>
            <person name="Badger J.H."/>
            <person name="Selengut J.D."/>
            <person name="Deboy R.T."/>
            <person name="Tettelin H."/>
            <person name="Boyce J.D."/>
            <person name="McCarl V.P."/>
            <person name="Han X."/>
            <person name="Nelson W.C."/>
            <person name="Madupu R."/>
            <person name="Mohamoud Y."/>
            <person name="Holley T."/>
            <person name="Fedorova N."/>
            <person name="Khouri H."/>
            <person name="Bottomley S.P."/>
            <person name="Whittington R.J."/>
            <person name="Adler B."/>
            <person name="Songer J.G."/>
            <person name="Rood J.I."/>
            <person name="Paulsen I.T."/>
        </authorList>
    </citation>
    <scope>NUCLEOTIDE SEQUENCE [LARGE SCALE GENOMIC DNA]</scope>
    <source>
        <strain evidence="10 11">VCS1703A</strain>
    </source>
</reference>
<dbReference type="eggNOG" id="COG5002">
    <property type="taxonomic scope" value="Bacteria"/>
</dbReference>